<keyword evidence="4 6" id="KW-1133">Transmembrane helix</keyword>
<dbReference type="InterPro" id="IPR019108">
    <property type="entry name" value="Caa3_assmbl_CtaG-rel"/>
</dbReference>
<evidence type="ECO:0000256" key="4">
    <source>
        <dbReference type="ARBA" id="ARBA00022989"/>
    </source>
</evidence>
<proteinExistence type="predicted"/>
<evidence type="ECO:0000256" key="2">
    <source>
        <dbReference type="ARBA" id="ARBA00022475"/>
    </source>
</evidence>
<organism evidence="7 8">
    <name type="scientific">Lysinibacillus odysseyi 34hs-1 = NBRC 100172</name>
    <dbReference type="NCBI Taxonomy" id="1220589"/>
    <lineage>
        <taxon>Bacteria</taxon>
        <taxon>Bacillati</taxon>
        <taxon>Bacillota</taxon>
        <taxon>Bacilli</taxon>
        <taxon>Bacillales</taxon>
        <taxon>Bacillaceae</taxon>
        <taxon>Lysinibacillus</taxon>
    </lineage>
</organism>
<reference evidence="7 8" key="1">
    <citation type="submission" date="2014-02" db="EMBL/GenBank/DDBJ databases">
        <title>Draft genome sequence of Lysinibacillus odysseyi NBRC 100172.</title>
        <authorList>
            <person name="Zhang F."/>
            <person name="Wang G."/>
            <person name="Zhang L."/>
        </authorList>
    </citation>
    <scope>NUCLEOTIDE SEQUENCE [LARGE SCALE GENOMIC DNA]</scope>
    <source>
        <strain evidence="7 8">NBRC 100172</strain>
    </source>
</reference>
<feature type="transmembrane region" description="Helical" evidence="6">
    <location>
        <begin position="12"/>
        <end position="34"/>
    </location>
</feature>
<feature type="transmembrane region" description="Helical" evidence="6">
    <location>
        <begin position="122"/>
        <end position="141"/>
    </location>
</feature>
<evidence type="ECO:0000256" key="5">
    <source>
        <dbReference type="ARBA" id="ARBA00023136"/>
    </source>
</evidence>
<dbReference type="NCBIfam" id="TIGR02737">
    <property type="entry name" value="caa3_CtaG"/>
    <property type="match status" value="1"/>
</dbReference>
<evidence type="ECO:0000313" key="8">
    <source>
        <dbReference type="Proteomes" id="UP000030437"/>
    </source>
</evidence>
<protein>
    <submittedName>
        <fullName evidence="7">Cytochrome C oxidase assembly protein</fullName>
    </submittedName>
</protein>
<dbReference type="RefSeq" id="WP_036156008.1">
    <property type="nucleotide sequence ID" value="NZ_AVCX01000004.1"/>
</dbReference>
<dbReference type="Proteomes" id="UP000030437">
    <property type="component" value="Unassembled WGS sequence"/>
</dbReference>
<gene>
    <name evidence="7" type="ORF">CD32_14985</name>
</gene>
<keyword evidence="5 6" id="KW-0472">Membrane</keyword>
<feature type="transmembrane region" description="Helical" evidence="6">
    <location>
        <begin position="82"/>
        <end position="102"/>
    </location>
</feature>
<evidence type="ECO:0000256" key="3">
    <source>
        <dbReference type="ARBA" id="ARBA00022692"/>
    </source>
</evidence>
<keyword evidence="8" id="KW-1185">Reference proteome</keyword>
<comment type="subcellular location">
    <subcellularLocation>
        <location evidence="1">Cell membrane</location>
        <topology evidence="1">Multi-pass membrane protein</topology>
    </subcellularLocation>
</comment>
<dbReference type="OrthoDB" id="128422at2"/>
<dbReference type="EMBL" id="JPVP01000057">
    <property type="protein sequence ID" value="KGR83988.1"/>
    <property type="molecule type" value="Genomic_DNA"/>
</dbReference>
<comment type="caution">
    <text evidence="7">The sequence shown here is derived from an EMBL/GenBank/DDBJ whole genome shotgun (WGS) entry which is preliminary data.</text>
</comment>
<dbReference type="STRING" id="1220589.CD32_14985"/>
<dbReference type="eggNOG" id="COG3336">
    <property type="taxonomic scope" value="Bacteria"/>
</dbReference>
<dbReference type="AlphaFoldDB" id="A0A0A3IMF9"/>
<dbReference type="GO" id="GO:0005886">
    <property type="term" value="C:plasma membrane"/>
    <property type="evidence" value="ECO:0007669"/>
    <property type="project" value="UniProtKB-SubCell"/>
</dbReference>
<evidence type="ECO:0000313" key="7">
    <source>
        <dbReference type="EMBL" id="KGR83988.1"/>
    </source>
</evidence>
<sequence length="304" mass="34784">MSLSIFGFQALWSPYLMGVIVFLTVVYFLTTIMWRKDFKVSEPLKKSEAANFILGMVSLYIIKGSPIDLMGHITFTMHMTQMALLLLLVPIFIIKGIPWWVWKVVVEAPVVRTIFKIFTKPLVALFIFVFMFSFYHLPSVFDVVKLDMTLHGIYTFLLFISALFMYWPLLNQVEGQHKMKNINKLAYIAGNAVLITPACALIIFASHPLYATFSEAESWLKAMELCVPGDTLSSLNLSGPELFTSMSPVSDQQVGGVLMKIIQEIIFGTILFRVFSAWWNNERANQEDITEKALRDFQNRTKYN</sequence>
<keyword evidence="3 6" id="KW-0812">Transmembrane</keyword>
<feature type="transmembrane region" description="Helical" evidence="6">
    <location>
        <begin position="185"/>
        <end position="205"/>
    </location>
</feature>
<dbReference type="Pfam" id="PF09678">
    <property type="entry name" value="Caa3_CtaG"/>
    <property type="match status" value="1"/>
</dbReference>
<name>A0A0A3IMF9_9BACI</name>
<feature type="transmembrane region" description="Helical" evidence="6">
    <location>
        <begin position="153"/>
        <end position="173"/>
    </location>
</feature>
<evidence type="ECO:0000256" key="6">
    <source>
        <dbReference type="SAM" id="Phobius"/>
    </source>
</evidence>
<keyword evidence="2" id="KW-1003">Cell membrane</keyword>
<dbReference type="InterPro" id="IPR014108">
    <property type="entry name" value="Caa3-assmbl_CtaG"/>
</dbReference>
<evidence type="ECO:0000256" key="1">
    <source>
        <dbReference type="ARBA" id="ARBA00004651"/>
    </source>
</evidence>
<accession>A0A0A3IMF9</accession>